<dbReference type="InterPro" id="IPR001810">
    <property type="entry name" value="F-box_dom"/>
</dbReference>
<feature type="region of interest" description="Disordered" evidence="1">
    <location>
        <begin position="601"/>
        <end position="638"/>
    </location>
</feature>
<dbReference type="Proteomes" id="UP001498398">
    <property type="component" value="Unassembled WGS sequence"/>
</dbReference>
<keyword evidence="4" id="KW-1185">Reference proteome</keyword>
<feature type="compositionally biased region" description="Basic and acidic residues" evidence="1">
    <location>
        <begin position="621"/>
        <end position="638"/>
    </location>
</feature>
<evidence type="ECO:0000259" key="2">
    <source>
        <dbReference type="PROSITE" id="PS50181"/>
    </source>
</evidence>
<evidence type="ECO:0000313" key="4">
    <source>
        <dbReference type="Proteomes" id="UP001498398"/>
    </source>
</evidence>
<name>A0ABR1ITS8_9AGAR</name>
<feature type="domain" description="F-box" evidence="2">
    <location>
        <begin position="66"/>
        <end position="115"/>
    </location>
</feature>
<evidence type="ECO:0000256" key="1">
    <source>
        <dbReference type="SAM" id="MobiDB-lite"/>
    </source>
</evidence>
<protein>
    <recommendedName>
        <fullName evidence="2">F-box domain-containing protein</fullName>
    </recommendedName>
</protein>
<gene>
    <name evidence="3" type="ORF">VKT23_016745</name>
</gene>
<dbReference type="PROSITE" id="PS50181">
    <property type="entry name" value="FBOX"/>
    <property type="match status" value="1"/>
</dbReference>
<sequence>MTRRSARLQEKGKAAPPPKVGRKRKAPAKDTESQQPRKRTKKSGDGDIDTMREDIKKAPKKIPLLHRLMSEVPEDIAYEIFAYLEPPDILTLTRCSPELYTMLHSAASLHIWRNARRNVRGLPPPPPDLNEIQAVVGPIAKMFFGTAVSDLVRKNCLGELVINESELWKRYGEASKSMMIDLRWDHNLISNVKKYGSVSSDGNPKWMSNLCDGYSALEFDQLFFEYQINAGDESQLKEWVEKKRAERRRRLEHVRECETWHQEYLEEITEQKEETRAQRKEDIENNLIALGFGSEVERASEPYTHFSTHRLVRQPVELTDEEWKKIAPTFIGMMEAERERWEEELYKEHLQKRYLTLKEAYKKYIEAYNLAETGYPPLGDVIQSEILNDVVWKSPLHEPISEDDFHLVFVDKIPEFAKEWRKQKEDELQELIRERTRNKSIENLELASAVFVCKIKKCRKLLWYPTLFNHECICSRPYEPPNPPLYFDPYKTFDISPWNKSSSPSSVPSLLFYYSRGSKTIRGLIEACGSSPNTTTLKQLNDLNPVIDCKTCKWTSIKDLTWKQALAHAGTHHSQTDCIVTGSLAPSRPNKTRPFELFVRSFTTPGEKGRESEKAANSQGDKSKPDVEVNLKDTMDLD</sequence>
<dbReference type="InterPro" id="IPR036047">
    <property type="entry name" value="F-box-like_dom_sf"/>
</dbReference>
<dbReference type="EMBL" id="JBANRG010000065">
    <property type="protein sequence ID" value="KAK7440968.1"/>
    <property type="molecule type" value="Genomic_DNA"/>
</dbReference>
<organism evidence="3 4">
    <name type="scientific">Marasmiellus scandens</name>
    <dbReference type="NCBI Taxonomy" id="2682957"/>
    <lineage>
        <taxon>Eukaryota</taxon>
        <taxon>Fungi</taxon>
        <taxon>Dikarya</taxon>
        <taxon>Basidiomycota</taxon>
        <taxon>Agaricomycotina</taxon>
        <taxon>Agaricomycetes</taxon>
        <taxon>Agaricomycetidae</taxon>
        <taxon>Agaricales</taxon>
        <taxon>Marasmiineae</taxon>
        <taxon>Omphalotaceae</taxon>
        <taxon>Marasmiellus</taxon>
    </lineage>
</organism>
<evidence type="ECO:0000313" key="3">
    <source>
        <dbReference type="EMBL" id="KAK7440968.1"/>
    </source>
</evidence>
<reference evidence="3 4" key="1">
    <citation type="submission" date="2024-01" db="EMBL/GenBank/DDBJ databases">
        <title>A draft genome for the cacao thread blight pathogen Marasmiellus scandens.</title>
        <authorList>
            <person name="Baruah I.K."/>
            <person name="Leung J."/>
            <person name="Bukari Y."/>
            <person name="Amoako-Attah I."/>
            <person name="Meinhardt L.W."/>
            <person name="Bailey B.A."/>
            <person name="Cohen S.P."/>
        </authorList>
    </citation>
    <scope>NUCLEOTIDE SEQUENCE [LARGE SCALE GENOMIC DNA]</scope>
    <source>
        <strain evidence="3 4">GH-19</strain>
    </source>
</reference>
<proteinExistence type="predicted"/>
<feature type="region of interest" description="Disordered" evidence="1">
    <location>
        <begin position="1"/>
        <end position="54"/>
    </location>
</feature>
<comment type="caution">
    <text evidence="3">The sequence shown here is derived from an EMBL/GenBank/DDBJ whole genome shotgun (WGS) entry which is preliminary data.</text>
</comment>
<dbReference type="SUPFAM" id="SSF81383">
    <property type="entry name" value="F-box domain"/>
    <property type="match status" value="1"/>
</dbReference>
<feature type="compositionally biased region" description="Basic and acidic residues" evidence="1">
    <location>
        <begin position="42"/>
        <end position="54"/>
    </location>
</feature>
<accession>A0ABR1ITS8</accession>